<dbReference type="Pfam" id="PF17172">
    <property type="entry name" value="GST_N_4"/>
    <property type="match status" value="1"/>
</dbReference>
<dbReference type="Pfam" id="PF17171">
    <property type="entry name" value="GST_C_6"/>
    <property type="match status" value="1"/>
</dbReference>
<dbReference type="AlphaFoldDB" id="A0AAN6QFP4"/>
<dbReference type="Proteomes" id="UP001302812">
    <property type="component" value="Unassembled WGS sequence"/>
</dbReference>
<dbReference type="InterPro" id="IPR050931">
    <property type="entry name" value="Mito_Protein_Transport_Metaxin"/>
</dbReference>
<name>A0AAN6QFP4_9PEZI</name>
<proteinExistence type="predicted"/>
<dbReference type="InterPro" id="IPR033468">
    <property type="entry name" value="Metaxin_GST"/>
</dbReference>
<dbReference type="InterPro" id="IPR012336">
    <property type="entry name" value="Thioredoxin-like_fold"/>
</dbReference>
<comment type="caution">
    <text evidence="3">The sequence shown here is derived from an EMBL/GenBank/DDBJ whole genome shotgun (WGS) entry which is preliminary data.</text>
</comment>
<gene>
    <name evidence="3" type="ORF">N656DRAFT_782931</name>
</gene>
<dbReference type="GO" id="GO:0001401">
    <property type="term" value="C:SAM complex"/>
    <property type="evidence" value="ECO:0007669"/>
    <property type="project" value="TreeGrafter"/>
</dbReference>
<feature type="domain" description="Metaxin glutathione S-transferase" evidence="1">
    <location>
        <begin position="242"/>
        <end position="286"/>
    </location>
</feature>
<evidence type="ECO:0008006" key="5">
    <source>
        <dbReference type="Google" id="ProtNLM"/>
    </source>
</evidence>
<keyword evidence="4" id="KW-1185">Reference proteome</keyword>
<dbReference type="EMBL" id="MU853356">
    <property type="protein sequence ID" value="KAK4109382.1"/>
    <property type="molecule type" value="Genomic_DNA"/>
</dbReference>
<evidence type="ECO:0000313" key="4">
    <source>
        <dbReference type="Proteomes" id="UP001302812"/>
    </source>
</evidence>
<reference evidence="3" key="1">
    <citation type="journal article" date="2023" name="Mol. Phylogenet. Evol.">
        <title>Genome-scale phylogeny and comparative genomics of the fungal order Sordariales.</title>
        <authorList>
            <person name="Hensen N."/>
            <person name="Bonometti L."/>
            <person name="Westerberg I."/>
            <person name="Brannstrom I.O."/>
            <person name="Guillou S."/>
            <person name="Cros-Aarteil S."/>
            <person name="Calhoun S."/>
            <person name="Haridas S."/>
            <person name="Kuo A."/>
            <person name="Mondo S."/>
            <person name="Pangilinan J."/>
            <person name="Riley R."/>
            <person name="LaButti K."/>
            <person name="Andreopoulos B."/>
            <person name="Lipzen A."/>
            <person name="Chen C."/>
            <person name="Yan M."/>
            <person name="Daum C."/>
            <person name="Ng V."/>
            <person name="Clum A."/>
            <person name="Steindorff A."/>
            <person name="Ohm R.A."/>
            <person name="Martin F."/>
            <person name="Silar P."/>
            <person name="Natvig D.O."/>
            <person name="Lalanne C."/>
            <person name="Gautier V."/>
            <person name="Ament-Velasquez S.L."/>
            <person name="Kruys A."/>
            <person name="Hutchinson M.I."/>
            <person name="Powell A.J."/>
            <person name="Barry K."/>
            <person name="Miller A.N."/>
            <person name="Grigoriev I.V."/>
            <person name="Debuchy R."/>
            <person name="Gladieux P."/>
            <person name="Hiltunen Thoren M."/>
            <person name="Johannesson H."/>
        </authorList>
    </citation>
    <scope>NUCLEOTIDE SEQUENCE</scope>
    <source>
        <strain evidence="3">CBS 508.74</strain>
    </source>
</reference>
<evidence type="ECO:0000313" key="3">
    <source>
        <dbReference type="EMBL" id="KAK4109382.1"/>
    </source>
</evidence>
<feature type="domain" description="Thioredoxin-like fold" evidence="2">
    <location>
        <begin position="70"/>
        <end position="176"/>
    </location>
</feature>
<dbReference type="PANTHER" id="PTHR12289:SF44">
    <property type="entry name" value="OUTER MEMBRANE PROTEIN (SAM35), PUTATIVE (AFU_ORTHOLOGUE AFUA_1G13180)-RELATED"/>
    <property type="match status" value="1"/>
</dbReference>
<dbReference type="CDD" id="cd03054">
    <property type="entry name" value="GST_N_Metaxin"/>
    <property type="match status" value="1"/>
</dbReference>
<protein>
    <recommendedName>
        <fullName evidence="5">Mitochondrial outer membrane transport complex Sam37/metaxin N-terminal domain-containing protein</fullName>
    </recommendedName>
</protein>
<dbReference type="PANTHER" id="PTHR12289">
    <property type="entry name" value="METAXIN RELATED"/>
    <property type="match status" value="1"/>
</dbReference>
<evidence type="ECO:0000259" key="1">
    <source>
        <dbReference type="Pfam" id="PF17171"/>
    </source>
</evidence>
<dbReference type="GeneID" id="89939979"/>
<dbReference type="GO" id="GO:0007005">
    <property type="term" value="P:mitochondrion organization"/>
    <property type="evidence" value="ECO:0007669"/>
    <property type="project" value="TreeGrafter"/>
</dbReference>
<dbReference type="RefSeq" id="XP_064666952.1">
    <property type="nucleotide sequence ID" value="XM_064815854.1"/>
</dbReference>
<sequence>MSSTRPSAAGWRAMQVPRPLQRLFDRFPLLMYDANELPARSQHLTSGELPTLYIFSTDEDARLGLPSFNPGCLKWQTLLRLSNLRFRTLPSTNHASPTGSLPFLLPARPSSPTSSSPSAAAGPIPADKLLRYAQQHGGVIPPEIPDHETNRAQAYLALVTLHLRNAWLHALYLDPAHSELLQKLYIAPASSSGGVQAALAWQLRRAAAEQIVTSSSSSNGKLVSSGGADAVDEESVYAAAGEALEALAALLAGGTRGEEGEDRWFFGVERPTWFDAAVFSYTHLMMEFMGGDDEEEEAPPPQQGAKTKIKAKTTLGTMVQDAGTGELARHRRRMLETAWPGWDGRTRA</sequence>
<reference evidence="3" key="2">
    <citation type="submission" date="2023-05" db="EMBL/GenBank/DDBJ databases">
        <authorList>
            <consortium name="Lawrence Berkeley National Laboratory"/>
            <person name="Steindorff A."/>
            <person name="Hensen N."/>
            <person name="Bonometti L."/>
            <person name="Westerberg I."/>
            <person name="Brannstrom I.O."/>
            <person name="Guillou S."/>
            <person name="Cros-Aarteil S."/>
            <person name="Calhoun S."/>
            <person name="Haridas S."/>
            <person name="Kuo A."/>
            <person name="Mondo S."/>
            <person name="Pangilinan J."/>
            <person name="Riley R."/>
            <person name="Labutti K."/>
            <person name="Andreopoulos B."/>
            <person name="Lipzen A."/>
            <person name="Chen C."/>
            <person name="Yanf M."/>
            <person name="Daum C."/>
            <person name="Ng V."/>
            <person name="Clum A."/>
            <person name="Ohm R."/>
            <person name="Martin F."/>
            <person name="Silar P."/>
            <person name="Natvig D."/>
            <person name="Lalanne C."/>
            <person name="Gautier V."/>
            <person name="Ament-Velasquez S.L."/>
            <person name="Kruys A."/>
            <person name="Hutchinson M.I."/>
            <person name="Powell A.J."/>
            <person name="Barry K."/>
            <person name="Miller A.N."/>
            <person name="Grigoriev I.V."/>
            <person name="Debuchy R."/>
            <person name="Gladieux P."/>
            <person name="Thoren M.H."/>
            <person name="Johannesson H."/>
        </authorList>
    </citation>
    <scope>NUCLEOTIDE SEQUENCE</scope>
    <source>
        <strain evidence="3">CBS 508.74</strain>
    </source>
</reference>
<evidence type="ECO:0000259" key="2">
    <source>
        <dbReference type="Pfam" id="PF17172"/>
    </source>
</evidence>
<organism evidence="3 4">
    <name type="scientific">Canariomyces notabilis</name>
    <dbReference type="NCBI Taxonomy" id="2074819"/>
    <lineage>
        <taxon>Eukaryota</taxon>
        <taxon>Fungi</taxon>
        <taxon>Dikarya</taxon>
        <taxon>Ascomycota</taxon>
        <taxon>Pezizomycotina</taxon>
        <taxon>Sordariomycetes</taxon>
        <taxon>Sordariomycetidae</taxon>
        <taxon>Sordariales</taxon>
        <taxon>Chaetomiaceae</taxon>
        <taxon>Canariomyces</taxon>
    </lineage>
</organism>
<accession>A0AAN6QFP4</accession>